<feature type="transmembrane region" description="Helical" evidence="1">
    <location>
        <begin position="114"/>
        <end position="132"/>
    </location>
</feature>
<evidence type="ECO:0000256" key="1">
    <source>
        <dbReference type="SAM" id="Phobius"/>
    </source>
</evidence>
<dbReference type="AlphaFoldDB" id="L0K5N0"/>
<feature type="transmembrane region" description="Helical" evidence="1">
    <location>
        <begin position="138"/>
        <end position="157"/>
    </location>
</feature>
<dbReference type="Proteomes" id="UP000010878">
    <property type="component" value="Plasmid 2"/>
</dbReference>
<gene>
    <name evidence="2" type="ORF">Natoc_4115</name>
</gene>
<keyword evidence="1" id="KW-0812">Transmembrane</keyword>
<keyword evidence="1" id="KW-0472">Membrane</keyword>
<reference evidence="2 3" key="1">
    <citation type="submission" date="2012-11" db="EMBL/GenBank/DDBJ databases">
        <title>FINISHED of Natronococcus occultus SP4, DSM 3396.</title>
        <authorList>
            <consortium name="DOE Joint Genome Institute"/>
            <person name="Eisen J."/>
            <person name="Huntemann M."/>
            <person name="Wei C.-L."/>
            <person name="Han J."/>
            <person name="Detter J.C."/>
            <person name="Han C."/>
            <person name="Tapia R."/>
            <person name="Chen A."/>
            <person name="Kyrpides N."/>
            <person name="Mavromatis K."/>
            <person name="Markowitz V."/>
            <person name="Szeto E."/>
            <person name="Ivanova N."/>
            <person name="Mikhailova N."/>
            <person name="Ovchinnikova G."/>
            <person name="Pagani I."/>
            <person name="Pati A."/>
            <person name="Goodwin L."/>
            <person name="Nordberg H.P."/>
            <person name="Cantor M.N."/>
            <person name="Hua S.X."/>
            <person name="Woyke T."/>
            <person name="Eisen J."/>
            <person name="Klenk H.-P."/>
            <person name="Klenk H.-P."/>
        </authorList>
    </citation>
    <scope>NUCLEOTIDE SEQUENCE [LARGE SCALE GENOMIC DNA]</scope>
    <source>
        <strain evidence="2 3">SP4</strain>
        <plasmid evidence="3">Plasmid 2</plasmid>
    </source>
</reference>
<evidence type="ECO:0000313" key="3">
    <source>
        <dbReference type="Proteomes" id="UP000010878"/>
    </source>
</evidence>
<name>L0K5N0_9EURY</name>
<dbReference type="KEGG" id="nou:Natoc_4115"/>
<feature type="transmembrane region" description="Helical" evidence="1">
    <location>
        <begin position="59"/>
        <end position="78"/>
    </location>
</feature>
<dbReference type="EMBL" id="CP003931">
    <property type="protein sequence ID" value="AGB39825.1"/>
    <property type="molecule type" value="Genomic_DNA"/>
</dbReference>
<keyword evidence="1" id="KW-1133">Transmembrane helix</keyword>
<protein>
    <submittedName>
        <fullName evidence="2">Uncharacterized protein</fullName>
    </submittedName>
</protein>
<organism evidence="2 3">
    <name type="scientific">Natronococcus occultus SP4</name>
    <dbReference type="NCBI Taxonomy" id="694430"/>
    <lineage>
        <taxon>Archaea</taxon>
        <taxon>Methanobacteriati</taxon>
        <taxon>Methanobacteriota</taxon>
        <taxon>Stenosarchaea group</taxon>
        <taxon>Halobacteria</taxon>
        <taxon>Halobacteriales</taxon>
        <taxon>Natrialbaceae</taxon>
        <taxon>Natronococcus</taxon>
    </lineage>
</organism>
<accession>L0K5N0</accession>
<feature type="transmembrane region" description="Helical" evidence="1">
    <location>
        <begin position="22"/>
        <end position="47"/>
    </location>
</feature>
<geneLocation type="plasmid" evidence="2">
    <name>2</name>
</geneLocation>
<dbReference type="HOGENOM" id="CLU_1118239_0_0_2"/>
<proteinExistence type="predicted"/>
<keyword evidence="3" id="KW-1185">Reference proteome</keyword>
<evidence type="ECO:0000313" key="2">
    <source>
        <dbReference type="EMBL" id="AGB39825.1"/>
    </source>
</evidence>
<sequence>MQPSKAELEWDVNASTSRTIEALLATQFAVVWGLVLLVGTSLLLAIASRYVTGTTMLELVGILALVMGVPILAFWGVLRTLTGTGRKRMIAQYFFFDPAHPERTIFDHAPPRQYAVAAAVGFVGYFGSIFVFESQPEYVLGVAFAGAVLCCFFWWTAPNRGRLDVESETLVIYNRRTLTEGGGGNLWDLLRGFSGDDRRTSLKDVVGTTAVRVGDVVVLALQHRAGYAPTLVVLPPRVANRIVQEYGD</sequence>
<keyword evidence="2" id="KW-0614">Plasmid</keyword>